<dbReference type="PANTHER" id="PTHR46322">
    <property type="entry name" value="PUROMYCIN-SENSITIVE AMINOPEPTIDASE"/>
    <property type="match status" value="1"/>
</dbReference>
<comment type="caution">
    <text evidence="17">The sequence shown here is derived from an EMBL/GenBank/DDBJ whole genome shotgun (WGS) entry which is preliminary data.</text>
</comment>
<dbReference type="InterPro" id="IPR014782">
    <property type="entry name" value="Peptidase_M1_dom"/>
</dbReference>
<dbReference type="NCBIfam" id="TIGR02414">
    <property type="entry name" value="pepN_proteo"/>
    <property type="match status" value="1"/>
</dbReference>
<dbReference type="FunFam" id="2.60.40.1840:FF:000001">
    <property type="entry name" value="Aminopeptidase N"/>
    <property type="match status" value="1"/>
</dbReference>
<gene>
    <name evidence="18" type="ORF">GGQ86_003744</name>
    <name evidence="17" type="ORF">XFLAVUS301_38750</name>
</gene>
<comment type="catalytic activity">
    <reaction evidence="1">
        <text>Release of an N-terminal amino acid, Xaa-|-Yaa- from a peptide, amide or arylamide. Xaa is preferably Ala, but may be most amino acids including Pro (slow action). When a terminal hydrophobic residue is followed by a prolyl residue, the two may be released as an intact Xaa-Pro dipeptide.</text>
        <dbReference type="EC" id="3.4.11.2"/>
    </reaction>
</comment>
<evidence type="ECO:0000256" key="2">
    <source>
        <dbReference type="ARBA" id="ARBA00001947"/>
    </source>
</evidence>
<evidence type="ECO:0000259" key="15">
    <source>
        <dbReference type="Pfam" id="PF17432"/>
    </source>
</evidence>
<dbReference type="EMBL" id="JAVDPY010000007">
    <property type="protein sequence ID" value="MDR6335249.1"/>
    <property type="molecule type" value="Genomic_DNA"/>
</dbReference>
<dbReference type="InterPro" id="IPR024601">
    <property type="entry name" value="Peptidase_M1_pepN_C"/>
</dbReference>
<evidence type="ECO:0000256" key="11">
    <source>
        <dbReference type="ARBA" id="ARBA00023049"/>
    </source>
</evidence>
<evidence type="ECO:0000256" key="7">
    <source>
        <dbReference type="ARBA" id="ARBA00022670"/>
    </source>
</evidence>
<dbReference type="Pfam" id="PF11940">
    <property type="entry name" value="DUF3458"/>
    <property type="match status" value="1"/>
</dbReference>
<dbReference type="Proteomes" id="UP001245370">
    <property type="component" value="Unassembled WGS sequence"/>
</dbReference>
<reference evidence="17" key="1">
    <citation type="submission" date="2022-12" db="EMBL/GenBank/DDBJ databases">
        <title>Reference genome sequencing for broad-spectrum identification of bacterial and archaeal isolates by mass spectrometry.</title>
        <authorList>
            <person name="Sekiguchi Y."/>
            <person name="Tourlousse D.M."/>
        </authorList>
    </citation>
    <scope>NUCLEOTIDE SEQUENCE</scope>
    <source>
        <strain evidence="17">301</strain>
    </source>
</reference>
<dbReference type="InterPro" id="IPR037144">
    <property type="entry name" value="Peptidase_M1_pepN_C_sf"/>
</dbReference>
<dbReference type="InterPro" id="IPR042097">
    <property type="entry name" value="Aminopeptidase_N-like_N_sf"/>
</dbReference>
<dbReference type="Gene3D" id="1.25.50.10">
    <property type="entry name" value="Peptidase M1, alanyl aminopeptidase, C-terminal domain"/>
    <property type="match status" value="1"/>
</dbReference>
<dbReference type="GO" id="GO:0006508">
    <property type="term" value="P:proteolysis"/>
    <property type="evidence" value="ECO:0007669"/>
    <property type="project" value="UniProtKB-UniRule"/>
</dbReference>
<dbReference type="InterPro" id="IPR038438">
    <property type="entry name" value="PepN_Ig-like_sf"/>
</dbReference>
<comment type="similarity">
    <text evidence="3">Belongs to the peptidase M1 family.</text>
</comment>
<dbReference type="GO" id="GO:0016285">
    <property type="term" value="F:alanyl aminopeptidase activity"/>
    <property type="evidence" value="ECO:0007669"/>
    <property type="project" value="UniProtKB-EC"/>
</dbReference>
<evidence type="ECO:0000256" key="6">
    <source>
        <dbReference type="ARBA" id="ARBA00022438"/>
    </source>
</evidence>
<dbReference type="SUPFAM" id="SSF55486">
    <property type="entry name" value="Metalloproteases ('zincins'), catalytic domain"/>
    <property type="match status" value="1"/>
</dbReference>
<dbReference type="InterPro" id="IPR035414">
    <property type="entry name" value="Peptidase_M1_pepN_Ig-like"/>
</dbReference>
<dbReference type="Proteomes" id="UP001144397">
    <property type="component" value="Unassembled WGS sequence"/>
</dbReference>
<dbReference type="CDD" id="cd09600">
    <property type="entry name" value="M1_APN"/>
    <property type="match status" value="1"/>
</dbReference>
<feature type="domain" description="Peptidase M1 alanyl aminopeptidase C-terminal" evidence="15">
    <location>
        <begin position="557"/>
        <end position="875"/>
    </location>
</feature>
<evidence type="ECO:0000313" key="17">
    <source>
        <dbReference type="EMBL" id="GLI24201.1"/>
    </source>
</evidence>
<comment type="cofactor">
    <cofactor evidence="2">
        <name>Zn(2+)</name>
        <dbReference type="ChEBI" id="CHEBI:29105"/>
    </cofactor>
</comment>
<dbReference type="EC" id="3.4.11.2" evidence="4 12"/>
<dbReference type="GeneID" id="95764650"/>
<feature type="domain" description="Peptidase M1 membrane alanine aminopeptidase" evidence="13">
    <location>
        <begin position="232"/>
        <end position="443"/>
    </location>
</feature>
<evidence type="ECO:0000256" key="4">
    <source>
        <dbReference type="ARBA" id="ARBA00012564"/>
    </source>
</evidence>
<evidence type="ECO:0000256" key="12">
    <source>
        <dbReference type="NCBIfam" id="TIGR02414"/>
    </source>
</evidence>
<evidence type="ECO:0000259" key="16">
    <source>
        <dbReference type="Pfam" id="PF17900"/>
    </source>
</evidence>
<dbReference type="InterPro" id="IPR027268">
    <property type="entry name" value="Peptidase_M4/M1_CTD_sf"/>
</dbReference>
<keyword evidence="7" id="KW-0645">Protease</keyword>
<keyword evidence="6 17" id="KW-0031">Aminopeptidase</keyword>
<keyword evidence="11" id="KW-0482">Metalloprotease</keyword>
<dbReference type="AlphaFoldDB" id="A0A9W6CQA1"/>
<dbReference type="InterPro" id="IPR001930">
    <property type="entry name" value="Peptidase_M1"/>
</dbReference>
<dbReference type="Gene3D" id="1.10.390.10">
    <property type="entry name" value="Neutral Protease Domain 2"/>
    <property type="match status" value="1"/>
</dbReference>
<evidence type="ECO:0000313" key="19">
    <source>
        <dbReference type="Proteomes" id="UP001144397"/>
    </source>
</evidence>
<dbReference type="Pfam" id="PF17432">
    <property type="entry name" value="DUF3458_C"/>
    <property type="match status" value="1"/>
</dbReference>
<keyword evidence="8" id="KW-0479">Metal-binding</keyword>
<dbReference type="InterPro" id="IPR045357">
    <property type="entry name" value="Aminopeptidase_N-like_N"/>
</dbReference>
<dbReference type="GO" id="GO:0008270">
    <property type="term" value="F:zinc ion binding"/>
    <property type="evidence" value="ECO:0007669"/>
    <property type="project" value="InterPro"/>
</dbReference>
<dbReference type="Gene3D" id="2.60.40.1840">
    <property type="match status" value="1"/>
</dbReference>
<organism evidence="17 19">
    <name type="scientific">Xanthobacter flavus</name>
    <dbReference type="NCBI Taxonomy" id="281"/>
    <lineage>
        <taxon>Bacteria</taxon>
        <taxon>Pseudomonadati</taxon>
        <taxon>Pseudomonadota</taxon>
        <taxon>Alphaproteobacteria</taxon>
        <taxon>Hyphomicrobiales</taxon>
        <taxon>Xanthobacteraceae</taxon>
        <taxon>Xanthobacter</taxon>
    </lineage>
</organism>
<evidence type="ECO:0000256" key="1">
    <source>
        <dbReference type="ARBA" id="ARBA00000098"/>
    </source>
</evidence>
<evidence type="ECO:0000256" key="10">
    <source>
        <dbReference type="ARBA" id="ARBA00022833"/>
    </source>
</evidence>
<keyword evidence="20" id="KW-1185">Reference proteome</keyword>
<dbReference type="Gene3D" id="2.60.40.1730">
    <property type="entry name" value="tricorn interacting facor f3 domain"/>
    <property type="match status" value="1"/>
</dbReference>
<keyword evidence="9 18" id="KW-0378">Hydrolase</keyword>
<accession>A0A9W6CQA1</accession>
<evidence type="ECO:0000256" key="5">
    <source>
        <dbReference type="ARBA" id="ARBA00015611"/>
    </source>
</evidence>
<sequence>MRDAEPKAIHLSDYRPPAWLVDKVDLDFSLHPSQTRVTSKLSLRRNPAGAPGAPVVLDGDGLTLVRLAIDGKPLAGPSFEATPDRLTLAHPPADAFVLEIETLVDPTANTQLMGLYRTSSNYCTQCEPEGFRRITYYPDRPDVLSVFTTRVEADEAEAPVLLGNGNLVESGKVDGTSRHYAVWHDPWPKPSYLFALVGGRLAKISDSFLTRSGREVELGIYVEHGKEARAGYAMDALKRSMRWDEEAFGREYDLDVFNIVAVSDFNMGAMENKGLNVFNDKYVLATPETATDADYSGIEGVIAHEYFHNWTGNRITCRDWFQLCLKEGLTVFRDQEFSSDERSRPVKRIADVRALKAAQFTEDQGPLAHPVRPETYREINNFYTATVYEKGAEVVRMLKTLLGEAGFRAGMDLYFERHDGEAATIEDFVASFADATGRDLSQFALWYAQSGTPVLTVSGAWDAEAGTYRLDVAQEVPPTPGQPTKKPMLIPLALGLVGPDGRDRPLALGNTPVENGVVEVSEARQSFLFTGLDARPVPSLNRGFSAPVNLVSDLTEQDRVFLAAHDADPFNRFDAIQRIALEMLKTGARTGSLPATEALVTAARAILADTTLDAAFKAQALALPGEGEVARELAKDVDPDAVFAARKALRLAVGTALEGAFATTYAAMAATGPFSPDAASAGRRALRNLSLDFLAVTGSAEGIARAKAQFEAADNMTDRITALAVLTQHEVPEREAALQAFYDRFERDALVIDKWFTLQAQIAAPGTLERIKDLMLHPAFSLGNPNRVRSLVGAFAATNPTQFNRADGAGHEFVTDVVLTLDGKNPQVAARLLASFKTFRQLEPVRRASAERALRKVAETPGLSPDVADIATRALG</sequence>
<dbReference type="Gene3D" id="3.30.2010.30">
    <property type="match status" value="1"/>
</dbReference>
<evidence type="ECO:0000259" key="13">
    <source>
        <dbReference type="Pfam" id="PF01433"/>
    </source>
</evidence>
<keyword evidence="10" id="KW-0862">Zinc</keyword>
<protein>
    <recommendedName>
        <fullName evidence="5 12">Aminopeptidase N</fullName>
        <ecNumber evidence="4 12">3.4.11.2</ecNumber>
    </recommendedName>
</protein>
<proteinExistence type="inferred from homology"/>
<evidence type="ECO:0000256" key="3">
    <source>
        <dbReference type="ARBA" id="ARBA00010136"/>
    </source>
</evidence>
<name>A0A9W6CQA1_XANFL</name>
<dbReference type="EMBL" id="BSDO01000006">
    <property type="protein sequence ID" value="GLI24201.1"/>
    <property type="molecule type" value="Genomic_DNA"/>
</dbReference>
<dbReference type="PRINTS" id="PR00756">
    <property type="entry name" value="ALADIPTASE"/>
</dbReference>
<dbReference type="GO" id="GO:0008237">
    <property type="term" value="F:metallopeptidase activity"/>
    <property type="evidence" value="ECO:0007669"/>
    <property type="project" value="UniProtKB-UniRule"/>
</dbReference>
<evidence type="ECO:0000313" key="20">
    <source>
        <dbReference type="Proteomes" id="UP001245370"/>
    </source>
</evidence>
<dbReference type="Pfam" id="PF17900">
    <property type="entry name" value="Peptidase_M1_N"/>
    <property type="match status" value="1"/>
</dbReference>
<dbReference type="SUPFAM" id="SSF63737">
    <property type="entry name" value="Leukotriene A4 hydrolase N-terminal domain"/>
    <property type="match status" value="1"/>
</dbReference>
<evidence type="ECO:0000256" key="9">
    <source>
        <dbReference type="ARBA" id="ARBA00022801"/>
    </source>
</evidence>
<dbReference type="FunFam" id="3.30.2010.30:FF:000002">
    <property type="entry name" value="Putative aminopeptidase N"/>
    <property type="match status" value="1"/>
</dbReference>
<dbReference type="InterPro" id="IPR012779">
    <property type="entry name" value="Peptidase_M1_pepN"/>
</dbReference>
<dbReference type="RefSeq" id="WP_281808998.1">
    <property type="nucleotide sequence ID" value="NZ_BSDO01000006.1"/>
</dbReference>
<reference evidence="18 20" key="2">
    <citation type="submission" date="2023-07" db="EMBL/GenBank/DDBJ databases">
        <title>Genomic Encyclopedia of Type Strains, Phase IV (KMG-IV): sequencing the most valuable type-strain genomes for metagenomic binning, comparative biology and taxonomic classification.</title>
        <authorList>
            <person name="Goeker M."/>
        </authorList>
    </citation>
    <scope>NUCLEOTIDE SEQUENCE [LARGE SCALE GENOMIC DNA]</scope>
    <source>
        <strain evidence="18 20">DSM 338</strain>
    </source>
</reference>
<dbReference type="Pfam" id="PF01433">
    <property type="entry name" value="Peptidase_M1"/>
    <property type="match status" value="1"/>
</dbReference>
<evidence type="ECO:0000313" key="18">
    <source>
        <dbReference type="EMBL" id="MDR6335249.1"/>
    </source>
</evidence>
<evidence type="ECO:0000259" key="14">
    <source>
        <dbReference type="Pfam" id="PF11940"/>
    </source>
</evidence>
<dbReference type="PANTHER" id="PTHR46322:SF1">
    <property type="entry name" value="PUROMYCIN-SENSITIVE AMINOPEPTIDASE"/>
    <property type="match status" value="1"/>
</dbReference>
<feature type="domain" description="Peptidase M1 alanyl aminopeptidase Ig-like fold" evidence="14">
    <location>
        <begin position="451"/>
        <end position="551"/>
    </location>
</feature>
<evidence type="ECO:0000256" key="8">
    <source>
        <dbReference type="ARBA" id="ARBA00022723"/>
    </source>
</evidence>
<feature type="domain" description="Aminopeptidase N-like N-terminal" evidence="16">
    <location>
        <begin position="104"/>
        <end position="193"/>
    </location>
</feature>